<evidence type="ECO:0000256" key="3">
    <source>
        <dbReference type="ARBA" id="ARBA00022989"/>
    </source>
</evidence>
<evidence type="ECO:0000256" key="2">
    <source>
        <dbReference type="ARBA" id="ARBA00022692"/>
    </source>
</evidence>
<keyword evidence="3 5" id="KW-1133">Transmembrane helix</keyword>
<sequence length="78" mass="8903">MNNSSRNFAWNQIRSSSAFEVIKAWTSNDIFELTTRLLAVYLNLLLVYMFAKHRAARTPFNVYAVSLCLANLSSLTLN</sequence>
<evidence type="ECO:0000256" key="1">
    <source>
        <dbReference type="ARBA" id="ARBA00004370"/>
    </source>
</evidence>
<comment type="caution">
    <text evidence="7">The sequence shown here is derived from an EMBL/GenBank/DDBJ whole genome shotgun (WGS) entry which is preliminary data.</text>
</comment>
<evidence type="ECO:0000256" key="5">
    <source>
        <dbReference type="SAM" id="Phobius"/>
    </source>
</evidence>
<dbReference type="InterPro" id="IPR017452">
    <property type="entry name" value="GPCR_Rhodpsn_7TM"/>
</dbReference>
<dbReference type="Gene3D" id="1.20.1070.10">
    <property type="entry name" value="Rhodopsin 7-helix transmembrane proteins"/>
    <property type="match status" value="1"/>
</dbReference>
<protein>
    <recommendedName>
        <fullName evidence="6">G-protein coupled receptors family 1 profile domain-containing protein</fullName>
    </recommendedName>
</protein>
<organism evidence="7 8">
    <name type="scientific">Ramazzottius varieornatus</name>
    <name type="common">Water bear</name>
    <name type="synonym">Tardigrade</name>
    <dbReference type="NCBI Taxonomy" id="947166"/>
    <lineage>
        <taxon>Eukaryota</taxon>
        <taxon>Metazoa</taxon>
        <taxon>Ecdysozoa</taxon>
        <taxon>Tardigrada</taxon>
        <taxon>Eutardigrada</taxon>
        <taxon>Parachela</taxon>
        <taxon>Hypsibioidea</taxon>
        <taxon>Ramazzottiidae</taxon>
        <taxon>Ramazzottius</taxon>
    </lineage>
</organism>
<dbReference type="SUPFAM" id="SSF81321">
    <property type="entry name" value="Family A G protein-coupled receptor-like"/>
    <property type="match status" value="1"/>
</dbReference>
<accession>A0A1D1UZC0</accession>
<feature type="transmembrane region" description="Helical" evidence="5">
    <location>
        <begin position="33"/>
        <end position="51"/>
    </location>
</feature>
<dbReference type="EMBL" id="BDGG01000003">
    <property type="protein sequence ID" value="GAU94811.1"/>
    <property type="molecule type" value="Genomic_DNA"/>
</dbReference>
<comment type="subcellular location">
    <subcellularLocation>
        <location evidence="1">Membrane</location>
    </subcellularLocation>
</comment>
<keyword evidence="4 5" id="KW-0472">Membrane</keyword>
<name>A0A1D1UZC0_RAMVA</name>
<reference evidence="7 8" key="1">
    <citation type="journal article" date="2016" name="Nat. Commun.">
        <title>Extremotolerant tardigrade genome and improved radiotolerance of human cultured cells by tardigrade-unique protein.</title>
        <authorList>
            <person name="Hashimoto T."/>
            <person name="Horikawa D.D."/>
            <person name="Saito Y."/>
            <person name="Kuwahara H."/>
            <person name="Kozuka-Hata H."/>
            <person name="Shin-I T."/>
            <person name="Minakuchi Y."/>
            <person name="Ohishi K."/>
            <person name="Motoyama A."/>
            <person name="Aizu T."/>
            <person name="Enomoto A."/>
            <person name="Kondo K."/>
            <person name="Tanaka S."/>
            <person name="Hara Y."/>
            <person name="Koshikawa S."/>
            <person name="Sagara H."/>
            <person name="Miura T."/>
            <person name="Yokobori S."/>
            <person name="Miyagawa K."/>
            <person name="Suzuki Y."/>
            <person name="Kubo T."/>
            <person name="Oyama M."/>
            <person name="Kohara Y."/>
            <person name="Fujiyama A."/>
            <person name="Arakawa K."/>
            <person name="Katayama T."/>
            <person name="Toyoda A."/>
            <person name="Kunieda T."/>
        </authorList>
    </citation>
    <scope>NUCLEOTIDE SEQUENCE [LARGE SCALE GENOMIC DNA]</scope>
    <source>
        <strain evidence="7 8">YOKOZUNA-1</strain>
    </source>
</reference>
<keyword evidence="2 5" id="KW-0812">Transmembrane</keyword>
<feature type="domain" description="G-protein coupled receptors family 1 profile" evidence="6">
    <location>
        <begin position="42"/>
        <end position="78"/>
    </location>
</feature>
<dbReference type="GO" id="GO:0016020">
    <property type="term" value="C:membrane"/>
    <property type="evidence" value="ECO:0007669"/>
    <property type="project" value="UniProtKB-SubCell"/>
</dbReference>
<dbReference type="PROSITE" id="PS50262">
    <property type="entry name" value="G_PROTEIN_RECEP_F1_2"/>
    <property type="match status" value="1"/>
</dbReference>
<evidence type="ECO:0000313" key="7">
    <source>
        <dbReference type="EMBL" id="GAU94811.1"/>
    </source>
</evidence>
<evidence type="ECO:0000259" key="6">
    <source>
        <dbReference type="PROSITE" id="PS50262"/>
    </source>
</evidence>
<proteinExistence type="predicted"/>
<keyword evidence="8" id="KW-1185">Reference proteome</keyword>
<dbReference type="AlphaFoldDB" id="A0A1D1UZC0"/>
<evidence type="ECO:0000313" key="8">
    <source>
        <dbReference type="Proteomes" id="UP000186922"/>
    </source>
</evidence>
<dbReference type="Proteomes" id="UP000186922">
    <property type="component" value="Unassembled WGS sequence"/>
</dbReference>
<gene>
    <name evidence="7" type="primary">RvY_06523-1</name>
    <name evidence="7" type="synonym">RvY_06523.1</name>
    <name evidence="7" type="ORF">RvY_06523</name>
</gene>
<evidence type="ECO:0000256" key="4">
    <source>
        <dbReference type="ARBA" id="ARBA00023136"/>
    </source>
</evidence>